<dbReference type="InterPro" id="IPR036116">
    <property type="entry name" value="FN3_sf"/>
</dbReference>
<evidence type="ECO:0000256" key="1">
    <source>
        <dbReference type="ARBA" id="ARBA00022729"/>
    </source>
</evidence>
<accession>A0ABU1TLH8</accession>
<name>A0ABU1TLH8_9FLAO</name>
<proteinExistence type="predicted"/>
<evidence type="ECO:0000256" key="2">
    <source>
        <dbReference type="SAM" id="SignalP"/>
    </source>
</evidence>
<dbReference type="Pfam" id="PF18962">
    <property type="entry name" value="Por_Secre_tail"/>
    <property type="match status" value="1"/>
</dbReference>
<dbReference type="NCBIfam" id="NF038128">
    <property type="entry name" value="choice_anch_J"/>
    <property type="match status" value="2"/>
</dbReference>
<organism evidence="4 5">
    <name type="scientific">Flavobacterium arsenatis</name>
    <dbReference type="NCBI Taxonomy" id="1484332"/>
    <lineage>
        <taxon>Bacteria</taxon>
        <taxon>Pseudomonadati</taxon>
        <taxon>Bacteroidota</taxon>
        <taxon>Flavobacteriia</taxon>
        <taxon>Flavobacteriales</taxon>
        <taxon>Flavobacteriaceae</taxon>
        <taxon>Flavobacterium</taxon>
    </lineage>
</organism>
<dbReference type="Gene3D" id="2.60.40.10">
    <property type="entry name" value="Immunoglobulins"/>
    <property type="match status" value="4"/>
</dbReference>
<dbReference type="EMBL" id="JAVDVI010000002">
    <property type="protein sequence ID" value="MDR6966716.1"/>
    <property type="molecule type" value="Genomic_DNA"/>
</dbReference>
<dbReference type="Gene3D" id="2.60.120.200">
    <property type="match status" value="4"/>
</dbReference>
<dbReference type="CDD" id="cd00063">
    <property type="entry name" value="FN3"/>
    <property type="match status" value="3"/>
</dbReference>
<evidence type="ECO:0000313" key="4">
    <source>
        <dbReference type="EMBL" id="MDR6966716.1"/>
    </source>
</evidence>
<dbReference type="InterPro" id="IPR003961">
    <property type="entry name" value="FN3_dom"/>
</dbReference>
<comment type="caution">
    <text evidence="4">The sequence shown here is derived from an EMBL/GenBank/DDBJ whole genome shotgun (WGS) entry which is preliminary data.</text>
</comment>
<feature type="signal peptide" evidence="2">
    <location>
        <begin position="1"/>
        <end position="24"/>
    </location>
</feature>
<evidence type="ECO:0000313" key="5">
    <source>
        <dbReference type="Proteomes" id="UP001255185"/>
    </source>
</evidence>
<feature type="domain" description="Fibronectin type-III" evidence="3">
    <location>
        <begin position="465"/>
        <end position="558"/>
    </location>
</feature>
<dbReference type="SMART" id="SM00060">
    <property type="entry name" value="FN3"/>
    <property type="match status" value="4"/>
</dbReference>
<evidence type="ECO:0000259" key="3">
    <source>
        <dbReference type="PROSITE" id="PS50853"/>
    </source>
</evidence>
<dbReference type="Pfam" id="PF00041">
    <property type="entry name" value="fn3"/>
    <property type="match status" value="2"/>
</dbReference>
<keyword evidence="5" id="KW-1185">Reference proteome</keyword>
<feature type="domain" description="Fibronectin type-III" evidence="3">
    <location>
        <begin position="736"/>
        <end position="834"/>
    </location>
</feature>
<dbReference type="Proteomes" id="UP001255185">
    <property type="component" value="Unassembled WGS sequence"/>
</dbReference>
<dbReference type="NCBIfam" id="TIGR04183">
    <property type="entry name" value="Por_Secre_tail"/>
    <property type="match status" value="1"/>
</dbReference>
<feature type="domain" description="Fibronectin type-III" evidence="3">
    <location>
        <begin position="202"/>
        <end position="299"/>
    </location>
</feature>
<feature type="domain" description="Fibronectin type-III" evidence="3">
    <location>
        <begin position="1001"/>
        <end position="1091"/>
    </location>
</feature>
<dbReference type="PROSITE" id="PS50853">
    <property type="entry name" value="FN3"/>
    <property type="match status" value="4"/>
</dbReference>
<dbReference type="RefSeq" id="WP_310024448.1">
    <property type="nucleotide sequence ID" value="NZ_JAVDVI010000002.1"/>
</dbReference>
<dbReference type="InterPro" id="IPR026444">
    <property type="entry name" value="Secre_tail"/>
</dbReference>
<dbReference type="SUPFAM" id="SSF49265">
    <property type="entry name" value="Fibronectin type III"/>
    <property type="match status" value="2"/>
</dbReference>
<feature type="chain" id="PRO_5047375494" description="Fibronectin type-III domain-containing protein" evidence="2">
    <location>
        <begin position="25"/>
        <end position="1499"/>
    </location>
</feature>
<gene>
    <name evidence="4" type="ORF">J2X31_000714</name>
</gene>
<keyword evidence="1 2" id="KW-0732">Signal</keyword>
<dbReference type="InterPro" id="IPR013783">
    <property type="entry name" value="Ig-like_fold"/>
</dbReference>
<sequence>MKKITFCVLMMLSSVFLGFSQVSIGNGTTIYAGLPFEPVTLYSYSQTIYRASEINASGTITSLKWHFTGVDNLENSQDVTVYLAHTTKNAFNGGDWVSLNDLTLVYTGGLEIPESGWIEIPFNEGFVYNGTDNLVVAVKENHPGSDSNYDEFYNSVGLPGTSLLTTSHSEDMNPNPANPPSGYATPHYPNIIFEGITQACPTPFNVHAHTENIGTTTATIDWNAPVNEPTGGSQYYISTSSVQPSSDTAPSGSIASGNTIELNNLEPGTTHYLWVRSLCQEGVFSPWSATFSFITTCSPATEIFEDFNVGMLTSELPICWSKIVRGPGINEFANVEISYIWAYLWSGNATLPTDEVVLIAPEVSNLASGTHRLKFSAYEYGPLEQNSSIQIVTLEENGPDAAYTVFTEINTENTSSLEDGIATYVVDFSNYEGTDKYIGFKLVTNSWGIRMVIDDVIWEPIPPCPDVDFTSIEIEPLSIAETTATVLWNNDGAESFEVSYGESTVTDPNLGTIVSSEESTKELTGLTPDTEYKVWVRSICTEGNGVWIGPRTFKSECIGVDSLNENFDASTDAPACWTTIMEGPSLDSPSFYIASIEWLAFSGTNSASLYYWYANAVGTNGAPYGPDHTILVSPKLSNLGAGTHRFKFRASSGNSSANNIQVVLLNSNKSTSGMSVAAAFNSSPNISGEMVEYIVNFDQFEGFEESYIGIRLNGPNTSSFTLYIDDVVWEPMPPCSDTGLVSVSDIEIDSAKLSWTPGGDETMWQVAYGPVTATDPETQNLSTTTTFDEENTTASANISGLSAATTYKVWVRSMCGEAGNGQWSLPVTFKTDCNAIDAISENFDTTANTMMPDCWSKILRGETLANDAVIEVAPVPANLLQTAPNTINIFKSTSGVDDDMIIVSPELTNVGAGTHRLTFFATYLYAQGSLEIGTLNSNNSDAVFTPIDEVSLTTTSQYYAVDFANYQGTDTFFGIRLNSSGANTVALIDNLHWEPIPACATLLSVDVVDISDIGAEVIWETPGDESNWQIVHATSDVTSPDGLAPITAIQDPMASLSNLAASTQYNVWVRSVCGENLGAWFGPITFTTDCTAVTAFSQNFDTTTTPAIPECWKAIKRGANLSSMAVIETSGTGASSAPNVIVIYKATSNVNDDLIIVSPKISNAGAGTHKLTFNSMMQNGAGAELQIGTLDGYTADAVFTPYQSVAPTAAYQEFSIDFDQYSGSDQYIGIRLNSSAFHTVAYLDNIVWAPVLEEICPAVANINENFDTTAVNTLPNCWTEIIRGPSSETSLDGIMVKAFEAGSVPNAVNIFKGLSTTADEQILVLPQVTNLSAGTHKLSFDMAGPPSGIEVGTMNSNTADGVFTLKQTLAVPGEFTTFEVDFTNYTGTDTYIALRLAPGEAAFVSMYIDNIIWANPLGTGTFNSNAFTYYPNPVNDVLNLSYDKNITKVAVYNVLGQEIMIRNNTSNQSQIDMSSLASGTYMVRVTADNVEKTIKVIKK</sequence>
<reference evidence="4 5" key="1">
    <citation type="submission" date="2023-07" db="EMBL/GenBank/DDBJ databases">
        <title>Sorghum-associated microbial communities from plants grown in Nebraska, USA.</title>
        <authorList>
            <person name="Schachtman D."/>
        </authorList>
    </citation>
    <scope>NUCLEOTIDE SEQUENCE [LARGE SCALE GENOMIC DNA]</scope>
    <source>
        <strain evidence="4 5">3773</strain>
    </source>
</reference>
<protein>
    <recommendedName>
        <fullName evidence="3">Fibronectin type-III domain-containing protein</fullName>
    </recommendedName>
</protein>